<dbReference type="VEuPathDB" id="TriTrypDB:Lsey_0031_0260"/>
<gene>
    <name evidence="1" type="ORF">ABL78_1769</name>
</gene>
<comment type="caution">
    <text evidence="1">The sequence shown here is derived from an EMBL/GenBank/DDBJ whole genome shotgun (WGS) entry which is preliminary data.</text>
</comment>
<evidence type="ECO:0000313" key="2">
    <source>
        <dbReference type="Proteomes" id="UP000038009"/>
    </source>
</evidence>
<evidence type="ECO:0000313" key="1">
    <source>
        <dbReference type="EMBL" id="KPI89125.1"/>
    </source>
</evidence>
<protein>
    <submittedName>
        <fullName evidence="1">Uncharacterized protein</fullName>
    </submittedName>
</protein>
<dbReference type="Proteomes" id="UP000038009">
    <property type="component" value="Unassembled WGS sequence"/>
</dbReference>
<proteinExistence type="predicted"/>
<organism evidence="1 2">
    <name type="scientific">Leptomonas seymouri</name>
    <dbReference type="NCBI Taxonomy" id="5684"/>
    <lineage>
        <taxon>Eukaryota</taxon>
        <taxon>Discoba</taxon>
        <taxon>Euglenozoa</taxon>
        <taxon>Kinetoplastea</taxon>
        <taxon>Metakinetoplastina</taxon>
        <taxon>Trypanosomatida</taxon>
        <taxon>Trypanosomatidae</taxon>
        <taxon>Leishmaniinae</taxon>
        <taxon>Leptomonas</taxon>
    </lineage>
</organism>
<name>A0A0N1PES7_LEPSE</name>
<reference evidence="1 2" key="1">
    <citation type="journal article" date="2015" name="PLoS Pathog.">
        <title>Leptomonas seymouri: Adaptations to the Dixenous Life Cycle Analyzed by Genome Sequencing, Transcriptome Profiling and Co-infection with Leishmania donovani.</title>
        <authorList>
            <person name="Kraeva N."/>
            <person name="Butenko A."/>
            <person name="Hlavacova J."/>
            <person name="Kostygov A."/>
            <person name="Myskova J."/>
            <person name="Grybchuk D."/>
            <person name="Lestinova T."/>
            <person name="Votypka J."/>
            <person name="Volf P."/>
            <person name="Opperdoes F."/>
            <person name="Flegontov P."/>
            <person name="Lukes J."/>
            <person name="Yurchenko V."/>
        </authorList>
    </citation>
    <scope>NUCLEOTIDE SEQUENCE [LARGE SCALE GENOMIC DNA]</scope>
    <source>
        <strain evidence="1 2">ATCC 30220</strain>
    </source>
</reference>
<dbReference type="OMA" id="EPELCSC"/>
<accession>A0A0N1PES7</accession>
<dbReference type="OrthoDB" id="271972at2759"/>
<dbReference type="AlphaFoldDB" id="A0A0N1PES7"/>
<dbReference type="EMBL" id="LJSK01000031">
    <property type="protein sequence ID" value="KPI89125.1"/>
    <property type="molecule type" value="Genomic_DNA"/>
</dbReference>
<keyword evidence="2" id="KW-1185">Reference proteome</keyword>
<sequence>MEAFPPQEQFLQERRTSSLWKKQEEFVRFLVNAYYVEPSKIMEKEKRSTRSGAFSDLLCRDFSFGDDIAQIIGRIAEEVALLGQKHVQDKPPFSILEKPLLVPAMIGSLLQFFFIEMYGVFISSTTFDSWASRALGFEIRLSRVWLEAEYRVYRALLNSNAKRLVTQRSARETGVHAIHLQSQNGGSLHLLWNITYRLLCTKFSVEHLRLVDVDKLFLQAIENSITLRKNLEEELKSPSSSISSVVSTFYAVAEPELCSCIAYHSCFRAFESIFKKETNTRDKKMFSADIMQAFFHECLNAFTFNRYDDKKLTSVFETLDAVALLADGKHIVTRQNLAAAGAPTLPTYLQRAQLLSCDLISREIASSTKGIILKSSIIESTKFTEMDTTAIDINAVYSFGSVELLEHESKTERDGKALIHNSVLNGCDDQENYSKFTTLLIEGEGDDCAKYILSEKERTAKKQIYQKMYSHKRQRTS</sequence>